<dbReference type="AlphaFoldDB" id="A0A520MWW9"/>
<comment type="caution">
    <text evidence="2">The sequence shown here is derived from an EMBL/GenBank/DDBJ whole genome shotgun (WGS) entry which is preliminary data.</text>
</comment>
<keyword evidence="1" id="KW-0812">Transmembrane</keyword>
<dbReference type="Proteomes" id="UP000319384">
    <property type="component" value="Unassembled WGS sequence"/>
</dbReference>
<feature type="transmembrane region" description="Helical" evidence="1">
    <location>
        <begin position="260"/>
        <end position="283"/>
    </location>
</feature>
<feature type="transmembrane region" description="Helical" evidence="1">
    <location>
        <begin position="352"/>
        <end position="375"/>
    </location>
</feature>
<evidence type="ECO:0000256" key="1">
    <source>
        <dbReference type="SAM" id="Phobius"/>
    </source>
</evidence>
<evidence type="ECO:0008006" key="4">
    <source>
        <dbReference type="Google" id="ProtNLM"/>
    </source>
</evidence>
<sequence length="457" mass="49784">MNNQLQKESGIKWGPFRLRIPFIHIRFLSGEFIQGLVISGATALAGAPIVMALGLSFEQAVACSLIASTLITSGPIIFGEPLAPGWVTPALPLVIAFFISKGFFDGVYREEAFQYMAAMCIEFTIIIIILGVTGLGKVIVEKIPNALKSGIILGAALAAFYQIFFSDFERYIGNTPVAMTTILIICTITTFSEPFKKLANKNKALKIIGSLGLLPGFILATLGGFLAGEITFDIQMGFILPPIDDVYKLTSPFSIDFPPFAYYLEVLPLVIIGYLLLFGDFVAGTEILKDGQKNRSDEQISIDINRSHNSVGIRNLLGVIINPFFPTQGALWTGVHVVIVERWKQGPNVMKSLFDGIGSYYLMGIPLLFFVLPFITFMKPLILLALGVTLVLTGLACSYVAMSLVKRNSEVAISIITALFIAFGEYNGVAAPWIGLLVGLLLSLLLVDQNFDEEEID</sequence>
<feature type="transmembrane region" description="Helical" evidence="1">
    <location>
        <begin position="32"/>
        <end position="53"/>
    </location>
</feature>
<dbReference type="EMBL" id="SHBH01000029">
    <property type="protein sequence ID" value="RZO25727.1"/>
    <property type="molecule type" value="Genomic_DNA"/>
</dbReference>
<keyword evidence="1" id="KW-0472">Membrane</keyword>
<feature type="transmembrane region" description="Helical" evidence="1">
    <location>
        <begin position="171"/>
        <end position="192"/>
    </location>
</feature>
<accession>A0A520MWW9</accession>
<protein>
    <recommendedName>
        <fullName evidence="4">Xanthine/uracil/vitamin C permease</fullName>
    </recommendedName>
</protein>
<proteinExistence type="predicted"/>
<organism evidence="2 3">
    <name type="scientific">SAR86 cluster bacterium</name>
    <dbReference type="NCBI Taxonomy" id="2030880"/>
    <lineage>
        <taxon>Bacteria</taxon>
        <taxon>Pseudomonadati</taxon>
        <taxon>Pseudomonadota</taxon>
        <taxon>Gammaproteobacteria</taxon>
        <taxon>SAR86 cluster</taxon>
    </lineage>
</organism>
<feature type="transmembrane region" description="Helical" evidence="1">
    <location>
        <begin position="116"/>
        <end position="135"/>
    </location>
</feature>
<evidence type="ECO:0000313" key="3">
    <source>
        <dbReference type="Proteomes" id="UP000319384"/>
    </source>
</evidence>
<feature type="transmembrane region" description="Helical" evidence="1">
    <location>
        <begin position="381"/>
        <end position="401"/>
    </location>
</feature>
<evidence type="ECO:0000313" key="2">
    <source>
        <dbReference type="EMBL" id="RZO25727.1"/>
    </source>
</evidence>
<feature type="transmembrane region" description="Helical" evidence="1">
    <location>
        <begin position="147"/>
        <end position="165"/>
    </location>
</feature>
<feature type="transmembrane region" description="Helical" evidence="1">
    <location>
        <begin position="408"/>
        <end position="424"/>
    </location>
</feature>
<feature type="transmembrane region" description="Helical" evidence="1">
    <location>
        <begin position="204"/>
        <end position="227"/>
    </location>
</feature>
<keyword evidence="1" id="KW-1133">Transmembrane helix</keyword>
<name>A0A520MWW9_9GAMM</name>
<gene>
    <name evidence="2" type="ORF">EVA95_03215</name>
</gene>
<reference evidence="2 3" key="1">
    <citation type="submission" date="2019-02" db="EMBL/GenBank/DDBJ databases">
        <title>Prokaryotic population dynamics and viral predation in marine succession experiment using metagenomics: the confinement effect.</title>
        <authorList>
            <person name="Haro-Moreno J.M."/>
            <person name="Rodriguez-Valera F."/>
            <person name="Lopez-Perez M."/>
        </authorList>
    </citation>
    <scope>NUCLEOTIDE SEQUENCE [LARGE SCALE GENOMIC DNA]</scope>
    <source>
        <strain evidence="2">MED-G162</strain>
    </source>
</reference>
<feature type="transmembrane region" description="Helical" evidence="1">
    <location>
        <begin position="85"/>
        <end position="104"/>
    </location>
</feature>